<evidence type="ECO:0000313" key="2">
    <source>
        <dbReference type="EMBL" id="KAK6338659.1"/>
    </source>
</evidence>
<dbReference type="AlphaFoldDB" id="A0AAV9UCY2"/>
<dbReference type="Gene3D" id="2.60.120.200">
    <property type="match status" value="1"/>
</dbReference>
<sequence length="205" mass="23683">MSTHEFEIHANPSTDIWRKPPSTNDFNAPTVCLGNGALKSFQRARITFTLPRCSELNKYDQGGLLLHVKRPDVPHEQDQWIKTGVEFYMDQPWVGTVCCDRWADWSITPLEQSAQEGEYVTATVEVERSADELGRSLWIYAVYGEKRVPVREVAWLFAADEEDKQLVWLEVRAYACRPLKKEGKEEEQLVVKFLDFDVEFTPKKA</sequence>
<protein>
    <submittedName>
        <fullName evidence="2">Uncharacterized protein</fullName>
    </submittedName>
</protein>
<evidence type="ECO:0000313" key="3">
    <source>
        <dbReference type="Proteomes" id="UP001375240"/>
    </source>
</evidence>
<dbReference type="EMBL" id="JAVHNQ010000009">
    <property type="protein sequence ID" value="KAK6338659.1"/>
    <property type="molecule type" value="Genomic_DNA"/>
</dbReference>
<dbReference type="PANTHER" id="PTHR35332">
    <property type="entry name" value="REGULATION OF ENOLASE PROTEIN 1"/>
    <property type="match status" value="1"/>
</dbReference>
<name>A0AAV9UCY2_9PEZI</name>
<keyword evidence="3" id="KW-1185">Reference proteome</keyword>
<feature type="region of interest" description="Disordered" evidence="1">
    <location>
        <begin position="1"/>
        <end position="21"/>
    </location>
</feature>
<proteinExistence type="predicted"/>
<accession>A0AAV9UCY2</accession>
<dbReference type="Proteomes" id="UP001375240">
    <property type="component" value="Unassembled WGS sequence"/>
</dbReference>
<dbReference type="InterPro" id="IPR009784">
    <property type="entry name" value="DUF1349"/>
</dbReference>
<comment type="caution">
    <text evidence="2">The sequence shown here is derived from an EMBL/GenBank/DDBJ whole genome shotgun (WGS) entry which is preliminary data.</text>
</comment>
<reference evidence="2 3" key="1">
    <citation type="submission" date="2019-10" db="EMBL/GenBank/DDBJ databases">
        <authorList>
            <person name="Palmer J.M."/>
        </authorList>
    </citation>
    <scope>NUCLEOTIDE SEQUENCE [LARGE SCALE GENOMIC DNA]</scope>
    <source>
        <strain evidence="2 3">TWF696</strain>
    </source>
</reference>
<dbReference type="Pfam" id="PF07081">
    <property type="entry name" value="DUF1349"/>
    <property type="match status" value="1"/>
</dbReference>
<organism evidence="2 3">
    <name type="scientific">Orbilia brochopaga</name>
    <dbReference type="NCBI Taxonomy" id="3140254"/>
    <lineage>
        <taxon>Eukaryota</taxon>
        <taxon>Fungi</taxon>
        <taxon>Dikarya</taxon>
        <taxon>Ascomycota</taxon>
        <taxon>Pezizomycotina</taxon>
        <taxon>Orbiliomycetes</taxon>
        <taxon>Orbiliales</taxon>
        <taxon>Orbiliaceae</taxon>
        <taxon>Orbilia</taxon>
    </lineage>
</organism>
<evidence type="ECO:0000256" key="1">
    <source>
        <dbReference type="SAM" id="MobiDB-lite"/>
    </source>
</evidence>
<gene>
    <name evidence="2" type="ORF">TWF696_009470</name>
</gene>
<dbReference type="PANTHER" id="PTHR35332:SF2">
    <property type="entry name" value="REGULATION OF ENOLASE PROTEIN 1"/>
    <property type="match status" value="1"/>
</dbReference>